<organism evidence="1 2">
    <name type="scientific">Ceratodon purpureus</name>
    <name type="common">Fire moss</name>
    <name type="synonym">Dicranum purpureum</name>
    <dbReference type="NCBI Taxonomy" id="3225"/>
    <lineage>
        <taxon>Eukaryota</taxon>
        <taxon>Viridiplantae</taxon>
        <taxon>Streptophyta</taxon>
        <taxon>Embryophyta</taxon>
        <taxon>Bryophyta</taxon>
        <taxon>Bryophytina</taxon>
        <taxon>Bryopsida</taxon>
        <taxon>Dicranidae</taxon>
        <taxon>Pseudoditrichales</taxon>
        <taxon>Ditrichaceae</taxon>
        <taxon>Ceratodon</taxon>
    </lineage>
</organism>
<dbReference type="AlphaFoldDB" id="A0A8T0G3C0"/>
<name>A0A8T0G3C0_CERPU</name>
<accession>A0A8T0G3C0</accession>
<dbReference type="Proteomes" id="UP000822688">
    <property type="component" value="Chromosome 12"/>
</dbReference>
<protein>
    <submittedName>
        <fullName evidence="1">Uncharacterized protein</fullName>
    </submittedName>
</protein>
<evidence type="ECO:0000313" key="2">
    <source>
        <dbReference type="Proteomes" id="UP000822688"/>
    </source>
</evidence>
<gene>
    <name evidence="1" type="ORF">KC19_12G039900</name>
</gene>
<sequence length="72" mass="7801">MNARKLLSPAVEAASAAIATAEATLRLVFVLFPKRCRSAAASFNAPMALSRPSVTYWLTCLTEGKETHQHIL</sequence>
<comment type="caution">
    <text evidence="1">The sequence shown here is derived from an EMBL/GenBank/DDBJ whole genome shotgun (WGS) entry which is preliminary data.</text>
</comment>
<proteinExistence type="predicted"/>
<keyword evidence="2" id="KW-1185">Reference proteome</keyword>
<dbReference type="EMBL" id="CM026433">
    <property type="protein sequence ID" value="KAG0553796.1"/>
    <property type="molecule type" value="Genomic_DNA"/>
</dbReference>
<evidence type="ECO:0000313" key="1">
    <source>
        <dbReference type="EMBL" id="KAG0553796.1"/>
    </source>
</evidence>
<reference evidence="1" key="1">
    <citation type="submission" date="2020-06" db="EMBL/GenBank/DDBJ databases">
        <title>WGS assembly of Ceratodon purpureus strain R40.</title>
        <authorList>
            <person name="Carey S.B."/>
            <person name="Jenkins J."/>
            <person name="Shu S."/>
            <person name="Lovell J.T."/>
            <person name="Sreedasyam A."/>
            <person name="Maumus F."/>
            <person name="Tiley G.P."/>
            <person name="Fernandez-Pozo N."/>
            <person name="Barry K."/>
            <person name="Chen C."/>
            <person name="Wang M."/>
            <person name="Lipzen A."/>
            <person name="Daum C."/>
            <person name="Saski C.A."/>
            <person name="Payton A.C."/>
            <person name="Mcbreen J.C."/>
            <person name="Conrad R.E."/>
            <person name="Kollar L.M."/>
            <person name="Olsson S."/>
            <person name="Huttunen S."/>
            <person name="Landis J.B."/>
            <person name="Wickett N.J."/>
            <person name="Johnson M.G."/>
            <person name="Rensing S.A."/>
            <person name="Grimwood J."/>
            <person name="Schmutz J."/>
            <person name="Mcdaniel S.F."/>
        </authorList>
    </citation>
    <scope>NUCLEOTIDE SEQUENCE</scope>
    <source>
        <strain evidence="1">R40</strain>
    </source>
</reference>